<dbReference type="SMART" id="SM00535">
    <property type="entry name" value="RIBOc"/>
    <property type="match status" value="1"/>
</dbReference>
<evidence type="ECO:0000256" key="2">
    <source>
        <dbReference type="ARBA" id="ARBA00010183"/>
    </source>
</evidence>
<evidence type="ECO:0000256" key="6">
    <source>
        <dbReference type="ARBA" id="ARBA00022801"/>
    </source>
</evidence>
<dbReference type="SUPFAM" id="SSF54768">
    <property type="entry name" value="dsRNA-binding domain-like"/>
    <property type="match status" value="1"/>
</dbReference>
<feature type="binding site" evidence="8">
    <location>
        <position position="42"/>
    </location>
    <ligand>
        <name>Mg(2+)</name>
        <dbReference type="ChEBI" id="CHEBI:18420"/>
    </ligand>
</feature>
<evidence type="ECO:0000256" key="8">
    <source>
        <dbReference type="HAMAP-Rule" id="MF_00104"/>
    </source>
</evidence>
<dbReference type="SMART" id="SM00358">
    <property type="entry name" value="DSRM"/>
    <property type="match status" value="1"/>
</dbReference>
<comment type="subunit">
    <text evidence="8">Homodimer.</text>
</comment>
<keyword evidence="8" id="KW-0479">Metal-binding</keyword>
<reference evidence="11 12" key="1">
    <citation type="submission" date="2024-07" db="EMBL/GenBank/DDBJ databases">
        <authorList>
            <person name="Ren Q."/>
        </authorList>
    </citation>
    <scope>NUCLEOTIDE SEQUENCE [LARGE SCALE GENOMIC DNA]</scope>
    <source>
        <strain evidence="11 12">REN37</strain>
    </source>
</reference>
<dbReference type="HAMAP" id="MF_00104">
    <property type="entry name" value="RNase_III"/>
    <property type="match status" value="1"/>
</dbReference>
<dbReference type="PANTHER" id="PTHR11207">
    <property type="entry name" value="RIBONUCLEASE III"/>
    <property type="match status" value="1"/>
</dbReference>
<evidence type="ECO:0000256" key="3">
    <source>
        <dbReference type="ARBA" id="ARBA00022664"/>
    </source>
</evidence>
<evidence type="ECO:0000313" key="11">
    <source>
        <dbReference type="EMBL" id="MEY1661430.1"/>
    </source>
</evidence>
<name>A0ABV4AF26_9GAMM</name>
<comment type="caution">
    <text evidence="11">The sequence shown here is derived from an EMBL/GenBank/DDBJ whole genome shotgun (WGS) entry which is preliminary data.</text>
</comment>
<gene>
    <name evidence="8 11" type="primary">rnc</name>
    <name evidence="11" type="ORF">AB5I84_04625</name>
</gene>
<evidence type="ECO:0000256" key="1">
    <source>
        <dbReference type="ARBA" id="ARBA00000109"/>
    </source>
</evidence>
<protein>
    <recommendedName>
        <fullName evidence="8">Ribonuclease 3</fullName>
        <ecNumber evidence="8">3.1.26.3</ecNumber>
    </recommendedName>
    <alternativeName>
        <fullName evidence="8">Ribonuclease III</fullName>
        <shortName evidence="8">RNase III</shortName>
    </alternativeName>
</protein>
<keyword evidence="4 8" id="KW-0540">Nuclease</keyword>
<dbReference type="CDD" id="cd10845">
    <property type="entry name" value="DSRM_RNAse_III_family"/>
    <property type="match status" value="1"/>
</dbReference>
<keyword evidence="5 8" id="KW-0255">Endonuclease</keyword>
<proteinExistence type="inferred from homology"/>
<dbReference type="PROSITE" id="PS50137">
    <property type="entry name" value="DS_RBD"/>
    <property type="match status" value="1"/>
</dbReference>
<dbReference type="RefSeq" id="WP_369454687.1">
    <property type="nucleotide sequence ID" value="NZ_JBGCUO010000001.1"/>
</dbReference>
<dbReference type="GO" id="GO:0004525">
    <property type="term" value="F:ribonuclease III activity"/>
    <property type="evidence" value="ECO:0007669"/>
    <property type="project" value="UniProtKB-EC"/>
</dbReference>
<dbReference type="InterPro" id="IPR011907">
    <property type="entry name" value="RNase_III"/>
</dbReference>
<feature type="binding site" evidence="8">
    <location>
        <position position="115"/>
    </location>
    <ligand>
        <name>Mg(2+)</name>
        <dbReference type="ChEBI" id="CHEBI:18420"/>
    </ligand>
</feature>
<dbReference type="CDD" id="cd00593">
    <property type="entry name" value="RIBOc"/>
    <property type="match status" value="1"/>
</dbReference>
<keyword evidence="8" id="KW-0699">rRNA-binding</keyword>
<dbReference type="NCBIfam" id="TIGR02191">
    <property type="entry name" value="RNaseIII"/>
    <property type="match status" value="1"/>
</dbReference>
<sequence>MEAIELSRLCQRLGYSFTDPCLLKQALTHRSANRRHNNERLEFLGDAELGRIVSRWLFERFPEAGEGQLTRMRSLLVRGATLAEVARELALGDHLVLGGGEMKSGGHRRDSILADALEALVGAILLEGGEQQCRERVLDWFAERLAQVSPDTADKDAKTRLQEHLQAFQQPLPDYQVVAIHGQAPDQRFDVQCHLPDQQQTFVAQGTSRRRAEQAAAQQALAWLEEQP</sequence>
<feature type="active site" evidence="8">
    <location>
        <position position="46"/>
    </location>
</feature>
<dbReference type="InterPro" id="IPR000999">
    <property type="entry name" value="RNase_III_dom"/>
</dbReference>
<comment type="cofactor">
    <cofactor evidence="8">
        <name>Mg(2+)</name>
        <dbReference type="ChEBI" id="CHEBI:18420"/>
    </cofactor>
</comment>
<comment type="subcellular location">
    <subcellularLocation>
        <location evidence="8">Cytoplasm</location>
    </subcellularLocation>
</comment>
<dbReference type="SUPFAM" id="SSF69065">
    <property type="entry name" value="RNase III domain-like"/>
    <property type="match status" value="1"/>
</dbReference>
<dbReference type="Pfam" id="PF14622">
    <property type="entry name" value="Ribonucleas_3_3"/>
    <property type="match status" value="1"/>
</dbReference>
<feature type="binding site" evidence="8">
    <location>
        <position position="118"/>
    </location>
    <ligand>
        <name>Mg(2+)</name>
        <dbReference type="ChEBI" id="CHEBI:18420"/>
    </ligand>
</feature>
<keyword evidence="7 8" id="KW-0694">RNA-binding</keyword>
<keyword evidence="8" id="KW-0698">rRNA processing</keyword>
<evidence type="ECO:0000256" key="7">
    <source>
        <dbReference type="ARBA" id="ARBA00022884"/>
    </source>
</evidence>
<dbReference type="InterPro" id="IPR036389">
    <property type="entry name" value="RNase_III_sf"/>
</dbReference>
<dbReference type="PROSITE" id="PS00517">
    <property type="entry name" value="RNASE_3_1"/>
    <property type="match status" value="1"/>
</dbReference>
<evidence type="ECO:0000313" key="12">
    <source>
        <dbReference type="Proteomes" id="UP001562065"/>
    </source>
</evidence>
<evidence type="ECO:0000256" key="5">
    <source>
        <dbReference type="ARBA" id="ARBA00022759"/>
    </source>
</evidence>
<feature type="domain" description="RNase III" evidence="10">
    <location>
        <begin position="6"/>
        <end position="129"/>
    </location>
</feature>
<dbReference type="Pfam" id="PF00035">
    <property type="entry name" value="dsrm"/>
    <property type="match status" value="1"/>
</dbReference>
<dbReference type="Gene3D" id="3.30.160.20">
    <property type="match status" value="1"/>
</dbReference>
<evidence type="ECO:0000259" key="10">
    <source>
        <dbReference type="PROSITE" id="PS50142"/>
    </source>
</evidence>
<dbReference type="PANTHER" id="PTHR11207:SF0">
    <property type="entry name" value="RIBONUCLEASE 3"/>
    <property type="match status" value="1"/>
</dbReference>
<dbReference type="Gene3D" id="1.10.1520.10">
    <property type="entry name" value="Ribonuclease III domain"/>
    <property type="match status" value="1"/>
</dbReference>
<comment type="similarity">
    <text evidence="2">Belongs to the ribonuclease III family.</text>
</comment>
<keyword evidence="8" id="KW-0963">Cytoplasm</keyword>
<accession>A0ABV4AF26</accession>
<evidence type="ECO:0000256" key="4">
    <source>
        <dbReference type="ARBA" id="ARBA00022722"/>
    </source>
</evidence>
<keyword evidence="12" id="KW-1185">Reference proteome</keyword>
<comment type="function">
    <text evidence="8">Digests double-stranded RNA. Involved in the processing of primary rRNA transcript to yield the immediate precursors to the large and small rRNAs (23S and 16S). Processes some mRNAs, and tRNAs when they are encoded in the rRNA operon. Processes pre-crRNA and tracrRNA of type II CRISPR loci if present in the organism.</text>
</comment>
<dbReference type="InterPro" id="IPR014720">
    <property type="entry name" value="dsRBD_dom"/>
</dbReference>
<keyword evidence="6 8" id="KW-0378">Hydrolase</keyword>
<feature type="active site" evidence="8">
    <location>
        <position position="118"/>
    </location>
</feature>
<keyword evidence="3 8" id="KW-0507">mRNA processing</keyword>
<dbReference type="EC" id="3.1.26.3" evidence="8"/>
<organism evidence="11 12">
    <name type="scientific">Isoalcanivorax beigongshangi</name>
    <dbReference type="NCBI Taxonomy" id="3238810"/>
    <lineage>
        <taxon>Bacteria</taxon>
        <taxon>Pseudomonadati</taxon>
        <taxon>Pseudomonadota</taxon>
        <taxon>Gammaproteobacteria</taxon>
        <taxon>Oceanospirillales</taxon>
        <taxon>Alcanivoracaceae</taxon>
        <taxon>Isoalcanivorax</taxon>
    </lineage>
</organism>
<evidence type="ECO:0000259" key="9">
    <source>
        <dbReference type="PROSITE" id="PS50137"/>
    </source>
</evidence>
<dbReference type="PROSITE" id="PS50142">
    <property type="entry name" value="RNASE_3_2"/>
    <property type="match status" value="1"/>
</dbReference>
<feature type="domain" description="DRBM" evidence="9">
    <location>
        <begin position="156"/>
        <end position="226"/>
    </location>
</feature>
<dbReference type="Proteomes" id="UP001562065">
    <property type="component" value="Unassembled WGS sequence"/>
</dbReference>
<comment type="catalytic activity">
    <reaction evidence="1 8">
        <text>Endonucleolytic cleavage to 5'-phosphomonoester.</text>
        <dbReference type="EC" id="3.1.26.3"/>
    </reaction>
</comment>
<dbReference type="EMBL" id="JBGCUO010000001">
    <property type="protein sequence ID" value="MEY1661430.1"/>
    <property type="molecule type" value="Genomic_DNA"/>
</dbReference>
<keyword evidence="8" id="KW-0460">Magnesium</keyword>
<keyword evidence="8" id="KW-0819">tRNA processing</keyword>